<protein>
    <submittedName>
        <fullName evidence="2">Molybdopterin-guanine dinucleotide biosynthesis protein B</fullName>
    </submittedName>
</protein>
<name>A0A7V9Z6N9_9BACL</name>
<accession>A0A7V9Z6N9</accession>
<dbReference type="PANTHER" id="PTHR40072:SF1">
    <property type="entry name" value="MOLYBDOPTERIN-GUANINE DINUCLEOTIDE BIOSYNTHESIS ADAPTER PROTEIN"/>
    <property type="match status" value="1"/>
</dbReference>
<dbReference type="InterPro" id="IPR027417">
    <property type="entry name" value="P-loop_NTPase"/>
</dbReference>
<organism evidence="2 3">
    <name type="scientific">Thermaerobacillus caldiproteolyticus</name>
    <dbReference type="NCBI Taxonomy" id="247480"/>
    <lineage>
        <taxon>Bacteria</taxon>
        <taxon>Bacillati</taxon>
        <taxon>Bacillota</taxon>
        <taxon>Bacilli</taxon>
        <taxon>Bacillales</taxon>
        <taxon>Anoxybacillaceae</taxon>
        <taxon>Thermaerobacillus</taxon>
    </lineage>
</organism>
<dbReference type="GO" id="GO:0005525">
    <property type="term" value="F:GTP binding"/>
    <property type="evidence" value="ECO:0007669"/>
    <property type="project" value="InterPro"/>
</dbReference>
<comment type="caution">
    <text evidence="2">The sequence shown here is derived from an EMBL/GenBank/DDBJ whole genome shotgun (WGS) entry which is preliminary data.</text>
</comment>
<proteinExistence type="predicted"/>
<dbReference type="InterPro" id="IPR004435">
    <property type="entry name" value="MobB_dom"/>
</dbReference>
<reference evidence="2 3" key="1">
    <citation type="submission" date="2020-07" db="EMBL/GenBank/DDBJ databases">
        <title>Genomic Encyclopedia of Type Strains, Phase IV (KMG-IV): sequencing the most valuable type-strain genomes for metagenomic binning, comparative biology and taxonomic classification.</title>
        <authorList>
            <person name="Goeker M."/>
        </authorList>
    </citation>
    <scope>NUCLEOTIDE SEQUENCE [LARGE SCALE GENOMIC DNA]</scope>
    <source>
        <strain evidence="2 3">DSM 15730</strain>
    </source>
</reference>
<dbReference type="PANTHER" id="PTHR40072">
    <property type="entry name" value="MOLYBDOPTERIN-GUANINE DINUCLEOTIDE BIOSYNTHESIS ADAPTER PROTEIN-RELATED"/>
    <property type="match status" value="1"/>
</dbReference>
<dbReference type="NCBIfam" id="TIGR00176">
    <property type="entry name" value="mobB"/>
    <property type="match status" value="1"/>
</dbReference>
<dbReference type="SUPFAM" id="SSF52540">
    <property type="entry name" value="P-loop containing nucleoside triphosphate hydrolases"/>
    <property type="match status" value="1"/>
</dbReference>
<dbReference type="CDD" id="cd03116">
    <property type="entry name" value="MobB"/>
    <property type="match status" value="1"/>
</dbReference>
<dbReference type="Proteomes" id="UP000523087">
    <property type="component" value="Unassembled WGS sequence"/>
</dbReference>
<dbReference type="GO" id="GO:0006777">
    <property type="term" value="P:Mo-molybdopterin cofactor biosynthetic process"/>
    <property type="evidence" value="ECO:0007669"/>
    <property type="project" value="InterPro"/>
</dbReference>
<dbReference type="Gene3D" id="3.40.50.300">
    <property type="entry name" value="P-loop containing nucleotide triphosphate hydrolases"/>
    <property type="match status" value="1"/>
</dbReference>
<evidence type="ECO:0000313" key="3">
    <source>
        <dbReference type="Proteomes" id="UP000523087"/>
    </source>
</evidence>
<dbReference type="EMBL" id="JACDUT010000004">
    <property type="protein sequence ID" value="MBA2874903.1"/>
    <property type="molecule type" value="Genomic_DNA"/>
</dbReference>
<gene>
    <name evidence="2" type="ORF">HNR31_001674</name>
</gene>
<sequence>MNVWQVVGYKNSGKTTLIEKWIKQASQEGYKVGTVKHHGHGGNPDVCHVTNDSSRHQQAGAIVTSVEGNGLLQLHAFQPQWTLSQILSVYSLLPIDFTIVEGYKREQYKKIVMLRTDEDWSSLSVLTNIVAVITWEPSPLLASIPYPVFLINDEKRYLQWLMNEVRKAV</sequence>
<keyword evidence="3" id="KW-1185">Reference proteome</keyword>
<dbReference type="InterPro" id="IPR052539">
    <property type="entry name" value="MGD_biosynthesis_adapter"/>
</dbReference>
<dbReference type="RefSeq" id="WP_181555759.1">
    <property type="nucleotide sequence ID" value="NZ_JACDUT010000004.1"/>
</dbReference>
<evidence type="ECO:0000259" key="1">
    <source>
        <dbReference type="Pfam" id="PF03205"/>
    </source>
</evidence>
<evidence type="ECO:0000313" key="2">
    <source>
        <dbReference type="EMBL" id="MBA2874903.1"/>
    </source>
</evidence>
<dbReference type="AlphaFoldDB" id="A0A7V9Z6N9"/>
<dbReference type="Pfam" id="PF03205">
    <property type="entry name" value="MobB"/>
    <property type="match status" value="1"/>
</dbReference>
<feature type="domain" description="Molybdopterin-guanine dinucleotide biosynthesis protein B (MobB)" evidence="1">
    <location>
        <begin position="4"/>
        <end position="135"/>
    </location>
</feature>